<organism evidence="2 3">
    <name type="scientific">Pedobacter heparinus (strain ATCC 13125 / DSM 2366 / CIP 104194 / JCM 7457 / NBRC 12017 / NCIMB 9290 / NRRL B-14731 / HIM 762-3)</name>
    <dbReference type="NCBI Taxonomy" id="485917"/>
    <lineage>
        <taxon>Bacteria</taxon>
        <taxon>Pseudomonadati</taxon>
        <taxon>Bacteroidota</taxon>
        <taxon>Sphingobacteriia</taxon>
        <taxon>Sphingobacteriales</taxon>
        <taxon>Sphingobacteriaceae</taxon>
        <taxon>Pedobacter</taxon>
    </lineage>
</organism>
<dbReference type="Proteomes" id="UP000000852">
    <property type="component" value="Chromosome"/>
</dbReference>
<dbReference type="eggNOG" id="ENOG5033EIP">
    <property type="taxonomic scope" value="Bacteria"/>
</dbReference>
<reference evidence="2 3" key="1">
    <citation type="journal article" date="2009" name="Stand. Genomic Sci.">
        <title>Complete genome sequence of Pedobacter heparinus type strain (HIM 762-3).</title>
        <authorList>
            <person name="Han C."/>
            <person name="Spring S."/>
            <person name="Lapidus A."/>
            <person name="Del Rio T.G."/>
            <person name="Tice H."/>
            <person name="Copeland A."/>
            <person name="Cheng J.F."/>
            <person name="Lucas S."/>
            <person name="Chen F."/>
            <person name="Nolan M."/>
            <person name="Bruce D."/>
            <person name="Goodwin L."/>
            <person name="Pitluck S."/>
            <person name="Ivanova N."/>
            <person name="Mavromatis K."/>
            <person name="Mikhailova N."/>
            <person name="Pati A."/>
            <person name="Chen A."/>
            <person name="Palaniappan K."/>
            <person name="Land M."/>
            <person name="Hauser L."/>
            <person name="Chang Y.J."/>
            <person name="Jeffries C.C."/>
            <person name="Saunders E."/>
            <person name="Chertkov O."/>
            <person name="Brettin T."/>
            <person name="Goker M."/>
            <person name="Rohde M."/>
            <person name="Bristow J."/>
            <person name="Eisen J.A."/>
            <person name="Markowitz V."/>
            <person name="Hugenholtz P."/>
            <person name="Kyrpides N.C."/>
            <person name="Klenk H.P."/>
            <person name="Detter J.C."/>
        </authorList>
    </citation>
    <scope>NUCLEOTIDE SEQUENCE [LARGE SCALE GENOMIC DNA]</scope>
    <source>
        <strain evidence="3">ATCC 13125 / DSM 2366 / CIP 104194 / JCM 7457 / NBRC 12017 / NCIMB 9290 / NRRL B-14731 / HIM 762-3</strain>
    </source>
</reference>
<keyword evidence="3" id="KW-1185">Reference proteome</keyword>
<dbReference type="STRING" id="485917.Phep_4085"/>
<name>C6XWI7_PEDHD</name>
<evidence type="ECO:0000313" key="3">
    <source>
        <dbReference type="Proteomes" id="UP000000852"/>
    </source>
</evidence>
<dbReference type="EMBL" id="CP001681">
    <property type="protein sequence ID" value="ACU06276.1"/>
    <property type="molecule type" value="Genomic_DNA"/>
</dbReference>
<dbReference type="KEGG" id="phe:Phep_4085"/>
<evidence type="ECO:0000256" key="1">
    <source>
        <dbReference type="SAM" id="Phobius"/>
    </source>
</evidence>
<feature type="transmembrane region" description="Helical" evidence="1">
    <location>
        <begin position="48"/>
        <end position="66"/>
    </location>
</feature>
<keyword evidence="1" id="KW-0812">Transmembrane</keyword>
<protein>
    <submittedName>
        <fullName evidence="2">Uncharacterized protein</fullName>
    </submittedName>
</protein>
<dbReference type="AlphaFoldDB" id="C6XWI7"/>
<feature type="transmembrane region" description="Helical" evidence="1">
    <location>
        <begin position="16"/>
        <end position="42"/>
    </location>
</feature>
<keyword evidence="1" id="KW-0472">Membrane</keyword>
<dbReference type="RefSeq" id="WP_015809884.1">
    <property type="nucleotide sequence ID" value="NC_013061.1"/>
</dbReference>
<sequence length="76" mass="9018">MFNFETFKQKSPQQRFLFILGLVMFLFYLILGGMLIFGTQLLNQIQPLYRMLLGGLLIIYALIRFTRLINQKPEED</sequence>
<dbReference type="OrthoDB" id="1376970at2"/>
<gene>
    <name evidence="2" type="ordered locus">Phep_4085</name>
</gene>
<keyword evidence="1" id="KW-1133">Transmembrane helix</keyword>
<evidence type="ECO:0000313" key="2">
    <source>
        <dbReference type="EMBL" id="ACU06276.1"/>
    </source>
</evidence>
<dbReference type="HOGENOM" id="CLU_192255_0_0_10"/>
<accession>C6XWI7</accession>
<proteinExistence type="predicted"/>